<dbReference type="CDD" id="cd08977">
    <property type="entry name" value="SusD"/>
    <property type="match status" value="1"/>
</dbReference>
<dbReference type="EMBL" id="CP120682">
    <property type="protein sequence ID" value="WKN37308.1"/>
    <property type="molecule type" value="Genomic_DNA"/>
</dbReference>
<keyword evidence="5" id="KW-0998">Cell outer membrane</keyword>
<dbReference type="AlphaFoldDB" id="A0AA49GPU6"/>
<comment type="subcellular location">
    <subcellularLocation>
        <location evidence="1">Cell outer membrane</location>
    </subcellularLocation>
</comment>
<dbReference type="SUPFAM" id="SSF48452">
    <property type="entry name" value="TPR-like"/>
    <property type="match status" value="1"/>
</dbReference>
<keyword evidence="4" id="KW-0472">Membrane</keyword>
<dbReference type="InterPro" id="IPR033985">
    <property type="entry name" value="SusD-like_N"/>
</dbReference>
<accession>A0AA49GPU6</accession>
<keyword evidence="3" id="KW-0732">Signal</keyword>
<dbReference type="Pfam" id="PF14322">
    <property type="entry name" value="SusD-like_3"/>
    <property type="match status" value="1"/>
</dbReference>
<organism evidence="8">
    <name type="scientific">Roseihalotalea indica</name>
    <dbReference type="NCBI Taxonomy" id="2867963"/>
    <lineage>
        <taxon>Bacteria</taxon>
        <taxon>Pseudomonadati</taxon>
        <taxon>Bacteroidota</taxon>
        <taxon>Cytophagia</taxon>
        <taxon>Cytophagales</taxon>
        <taxon>Catalimonadaceae</taxon>
        <taxon>Roseihalotalea</taxon>
    </lineage>
</organism>
<name>A0AA49GPU6_9BACT</name>
<evidence type="ECO:0000313" key="8">
    <source>
        <dbReference type="EMBL" id="WKN37308.1"/>
    </source>
</evidence>
<dbReference type="Pfam" id="PF07980">
    <property type="entry name" value="SusD_RagB"/>
    <property type="match status" value="1"/>
</dbReference>
<evidence type="ECO:0000256" key="1">
    <source>
        <dbReference type="ARBA" id="ARBA00004442"/>
    </source>
</evidence>
<gene>
    <name evidence="8" type="ORF">K4G66_01125</name>
</gene>
<evidence type="ECO:0000256" key="2">
    <source>
        <dbReference type="ARBA" id="ARBA00006275"/>
    </source>
</evidence>
<dbReference type="InterPro" id="IPR011990">
    <property type="entry name" value="TPR-like_helical_dom_sf"/>
</dbReference>
<feature type="domain" description="RagB/SusD" evidence="6">
    <location>
        <begin position="373"/>
        <end position="500"/>
    </location>
</feature>
<dbReference type="InterPro" id="IPR012944">
    <property type="entry name" value="SusD_RagB_dom"/>
</dbReference>
<evidence type="ECO:0000259" key="6">
    <source>
        <dbReference type="Pfam" id="PF07980"/>
    </source>
</evidence>
<feature type="domain" description="SusD-like N-terminal" evidence="7">
    <location>
        <begin position="96"/>
        <end position="220"/>
    </location>
</feature>
<evidence type="ECO:0000256" key="5">
    <source>
        <dbReference type="ARBA" id="ARBA00023237"/>
    </source>
</evidence>
<proteinExistence type="inferred from homology"/>
<evidence type="ECO:0000256" key="3">
    <source>
        <dbReference type="ARBA" id="ARBA00022729"/>
    </source>
</evidence>
<sequence length="500" mass="55439">MKKLHYIILSFTVLVLAACEDQLDQVPISERGSNSFYQTPEDFVQAINGAYAQLSPYPIWHFELSEIRSDNMYVPGLGGVRDYSAINNFSKTLATATFINDTWNGYYNGLMRANTVLNQLSADAVPDEALRNRIEGEARFLRALFYFDMIRWFGKVPLITEPVSPLEALDIPRAPVADIYEVIIDDLEQAIALLPDAYSGTSVGRATSYAARGILARAYLTRSGPQLHPDGPCLGTNDYEAALTMLNEIINSAQFALLNSYESIFDYDNENNAEIVFDIQYLSGGLGVGGEYVAQQYSEAFARSVGIPFAGGAFPDAPKTPSDDLITLYLETDLRKEVNIAEGYTDVNGNYVPEPFITKYLDLNNLGIDRFDFELNYPVLRYADVLMMKAEAILRGASGSQAEVDALVNEVRARAGLTPIANVTLEGLLEERRLEFAGEGLRWHDLVRTGLVLDEMNAWLPVADDSGVMPASINETSIIYPIPQNQIDIKEGLYDQNLGY</sequence>
<dbReference type="GO" id="GO:0009279">
    <property type="term" value="C:cell outer membrane"/>
    <property type="evidence" value="ECO:0007669"/>
    <property type="project" value="UniProtKB-SubCell"/>
</dbReference>
<comment type="similarity">
    <text evidence="2">Belongs to the SusD family.</text>
</comment>
<protein>
    <submittedName>
        <fullName evidence="8">RagB/SusD family nutrient uptake outer membrane protein</fullName>
    </submittedName>
</protein>
<reference evidence="8" key="1">
    <citation type="journal article" date="2023" name="Comput. Struct. Biotechnol. J.">
        <title>Discovery of a novel marine Bacteroidetes with a rich repertoire of carbohydrate-active enzymes.</title>
        <authorList>
            <person name="Chen B."/>
            <person name="Liu G."/>
            <person name="Chen Q."/>
            <person name="Wang H."/>
            <person name="Liu L."/>
            <person name="Tang K."/>
        </authorList>
    </citation>
    <scope>NUCLEOTIDE SEQUENCE</scope>
    <source>
        <strain evidence="8">TK19036</strain>
    </source>
</reference>
<evidence type="ECO:0000259" key="7">
    <source>
        <dbReference type="Pfam" id="PF14322"/>
    </source>
</evidence>
<dbReference type="Gene3D" id="1.25.40.390">
    <property type="match status" value="1"/>
</dbReference>
<evidence type="ECO:0000256" key="4">
    <source>
        <dbReference type="ARBA" id="ARBA00023136"/>
    </source>
</evidence>
<reference evidence="8" key="2">
    <citation type="journal article" date="2024" name="Antonie Van Leeuwenhoek">
        <title>Roseihalotalea indica gen. nov., sp. nov., a halophilic Bacteroidetes from mesopelagic Southwest Indian Ocean with higher carbohydrate metabolic potential.</title>
        <authorList>
            <person name="Chen B."/>
            <person name="Zhang M."/>
            <person name="Lin D."/>
            <person name="Ye J."/>
            <person name="Tang K."/>
        </authorList>
    </citation>
    <scope>NUCLEOTIDE SEQUENCE</scope>
    <source>
        <strain evidence="8">TK19036</strain>
    </source>
</reference>
<dbReference type="PROSITE" id="PS51257">
    <property type="entry name" value="PROKAR_LIPOPROTEIN"/>
    <property type="match status" value="1"/>
</dbReference>